<dbReference type="EMBL" id="CAJNOM010000164">
    <property type="protein sequence ID" value="CAF1166238.1"/>
    <property type="molecule type" value="Genomic_DNA"/>
</dbReference>
<dbReference type="Proteomes" id="UP000663832">
    <property type="component" value="Unassembled WGS sequence"/>
</dbReference>
<evidence type="ECO:0000313" key="13">
    <source>
        <dbReference type="EMBL" id="CAF1166238.1"/>
    </source>
</evidence>
<evidence type="ECO:0000256" key="8">
    <source>
        <dbReference type="ARBA" id="ARBA00023209"/>
    </source>
</evidence>
<keyword evidence="6" id="KW-0443">Lipid metabolism</keyword>
<organism evidence="13 14">
    <name type="scientific">Adineta steineri</name>
    <dbReference type="NCBI Taxonomy" id="433720"/>
    <lineage>
        <taxon>Eukaryota</taxon>
        <taxon>Metazoa</taxon>
        <taxon>Spiralia</taxon>
        <taxon>Gnathifera</taxon>
        <taxon>Rotifera</taxon>
        <taxon>Eurotatoria</taxon>
        <taxon>Bdelloidea</taxon>
        <taxon>Adinetida</taxon>
        <taxon>Adinetidae</taxon>
        <taxon>Adineta</taxon>
    </lineage>
</organism>
<keyword evidence="7 12" id="KW-0472">Membrane</keyword>
<dbReference type="OrthoDB" id="422086at2759"/>
<dbReference type="PANTHER" id="PTHR31040">
    <property type="entry name" value="NURIM"/>
    <property type="match status" value="1"/>
</dbReference>
<evidence type="ECO:0000256" key="11">
    <source>
        <dbReference type="ARBA" id="ARBA00032957"/>
    </source>
</evidence>
<comment type="caution">
    <text evidence="13">The sequence shown here is derived from an EMBL/GenBank/DDBJ whole genome shotgun (WGS) entry which is preliminary data.</text>
</comment>
<evidence type="ECO:0000256" key="3">
    <source>
        <dbReference type="ARBA" id="ARBA00022516"/>
    </source>
</evidence>
<feature type="transmembrane region" description="Helical" evidence="12">
    <location>
        <begin position="117"/>
        <end position="137"/>
    </location>
</feature>
<feature type="transmembrane region" description="Helical" evidence="12">
    <location>
        <begin position="221"/>
        <end position="254"/>
    </location>
</feature>
<comment type="similarity">
    <text evidence="2">Belongs to the nurim family.</text>
</comment>
<dbReference type="Gene3D" id="1.20.120.1630">
    <property type="match status" value="1"/>
</dbReference>
<keyword evidence="3" id="KW-0444">Lipid biosynthesis</keyword>
<feature type="transmembrane region" description="Helical" evidence="12">
    <location>
        <begin position="45"/>
        <end position="66"/>
    </location>
</feature>
<dbReference type="AlphaFoldDB" id="A0A814TV27"/>
<reference evidence="13" key="1">
    <citation type="submission" date="2021-02" db="EMBL/GenBank/DDBJ databases">
        <authorList>
            <person name="Nowell W R."/>
        </authorList>
    </citation>
    <scope>NUCLEOTIDE SEQUENCE</scope>
</reference>
<evidence type="ECO:0000256" key="2">
    <source>
        <dbReference type="ARBA" id="ARBA00010631"/>
    </source>
</evidence>
<name>A0A814TV27_9BILA</name>
<feature type="transmembrane region" description="Helical" evidence="12">
    <location>
        <begin position="78"/>
        <end position="97"/>
    </location>
</feature>
<keyword evidence="9" id="KW-1208">Phospholipid metabolism</keyword>
<dbReference type="InterPro" id="IPR007318">
    <property type="entry name" value="Phopholipid_MeTrfase"/>
</dbReference>
<evidence type="ECO:0000256" key="10">
    <source>
        <dbReference type="ARBA" id="ARBA00031700"/>
    </source>
</evidence>
<evidence type="ECO:0000256" key="12">
    <source>
        <dbReference type="SAM" id="Phobius"/>
    </source>
</evidence>
<comment type="subcellular location">
    <subcellularLocation>
        <location evidence="1">Nucleus inner membrane</location>
        <topology evidence="1">Multi-pass membrane protein</topology>
    </subcellularLocation>
</comment>
<evidence type="ECO:0000256" key="1">
    <source>
        <dbReference type="ARBA" id="ARBA00004473"/>
    </source>
</evidence>
<dbReference type="PANTHER" id="PTHR31040:SF1">
    <property type="entry name" value="NURIM"/>
    <property type="match status" value="1"/>
</dbReference>
<dbReference type="InterPro" id="IPR033580">
    <property type="entry name" value="Nurim-like"/>
</dbReference>
<dbReference type="UniPathway" id="UPA00753"/>
<evidence type="ECO:0000256" key="9">
    <source>
        <dbReference type="ARBA" id="ARBA00023264"/>
    </source>
</evidence>
<evidence type="ECO:0000256" key="4">
    <source>
        <dbReference type="ARBA" id="ARBA00022692"/>
    </source>
</evidence>
<evidence type="ECO:0000256" key="6">
    <source>
        <dbReference type="ARBA" id="ARBA00023098"/>
    </source>
</evidence>
<keyword evidence="5 12" id="KW-1133">Transmembrane helix</keyword>
<feature type="transmembrane region" description="Helical" evidence="12">
    <location>
        <begin position="158"/>
        <end position="179"/>
    </location>
</feature>
<accession>A0A814TV27</accession>
<keyword evidence="8" id="KW-0594">Phospholipid biosynthesis</keyword>
<dbReference type="GO" id="GO:0006656">
    <property type="term" value="P:phosphatidylcholine biosynthetic process"/>
    <property type="evidence" value="ECO:0007669"/>
    <property type="project" value="UniProtKB-UniPathway"/>
</dbReference>
<evidence type="ECO:0000256" key="7">
    <source>
        <dbReference type="ARBA" id="ARBA00023136"/>
    </source>
</evidence>
<sequence>MISPLPDITREVNILNRIIWFLMNILFGGFISMTMLVWVSCDMEMPNFFFPVLPSSSFIQSIFHVPWIDMKLIFPCKILFNAFLFALFGFVHTFFARNDVQQYLITRLSFPPLALRTFYLISTNITAWLLMGLWQHTSIQLWDFLKNYTFQDEYRGRHLILLIIFTLINLPGMCVVIQFDSLEFFGFKQIYQSTSCPIISRTTGMNKLVTDGIFKFCRHPMYLFLLLGCIISPSVSLDKFLFIIYAILYLYIAIPIEEKKLEKIFGQAYIDYKNEVPSIIPKLYNIKKKI</sequence>
<keyword evidence="14" id="KW-1185">Reference proteome</keyword>
<proteinExistence type="inferred from homology"/>
<dbReference type="GO" id="GO:0005637">
    <property type="term" value="C:nuclear inner membrane"/>
    <property type="evidence" value="ECO:0007669"/>
    <property type="project" value="UniProtKB-SubCell"/>
</dbReference>
<feature type="transmembrane region" description="Helical" evidence="12">
    <location>
        <begin position="18"/>
        <end position="39"/>
    </location>
</feature>
<gene>
    <name evidence="13" type="ORF">QVE165_LOCUS23852</name>
</gene>
<evidence type="ECO:0000256" key="5">
    <source>
        <dbReference type="ARBA" id="ARBA00022989"/>
    </source>
</evidence>
<protein>
    <recommendedName>
        <fullName evidence="11">Nuclear envelope membrane protein</fullName>
    </recommendedName>
    <alternativeName>
        <fullName evidence="10">Nuclear rim protein</fullName>
    </alternativeName>
</protein>
<dbReference type="Pfam" id="PF04191">
    <property type="entry name" value="PEMT"/>
    <property type="match status" value="1"/>
</dbReference>
<keyword evidence="4 12" id="KW-0812">Transmembrane</keyword>
<evidence type="ECO:0000313" key="14">
    <source>
        <dbReference type="Proteomes" id="UP000663832"/>
    </source>
</evidence>